<dbReference type="SMART" id="SM00052">
    <property type="entry name" value="EAL"/>
    <property type="match status" value="1"/>
</dbReference>
<keyword evidence="1" id="KW-0812">Transmembrane</keyword>
<keyword evidence="5" id="KW-1185">Reference proteome</keyword>
<dbReference type="CDD" id="cd01948">
    <property type="entry name" value="EAL"/>
    <property type="match status" value="1"/>
</dbReference>
<proteinExistence type="predicted"/>
<dbReference type="InterPro" id="IPR043128">
    <property type="entry name" value="Rev_trsase/Diguanyl_cyclase"/>
</dbReference>
<dbReference type="SUPFAM" id="SSF55073">
    <property type="entry name" value="Nucleotide cyclase"/>
    <property type="match status" value="1"/>
</dbReference>
<sequence>MVPVHGPDGPAATGREGHVRARPALLAAGAAAASLAAVAADDVASYLVRALTAALAAGLLLAGGRASAVRPGRLLLAGALLVGMASGVLAGVQAVLDGTPPVGGAAAVLYLGYAPLAVAGLVSVPWVRADLGGRLRVLADAAVAGGALWYLVVLAVPADVSAALTRPGEALQVVYVVLPALVVATALGVLPLAAPAARPFVGWAAAGMLVLGAGDVLYAWQLRQGTYAPTSAAAVLNQAALLVLAVAALRSRGVAAAAAAPPARARALVPALLPYAPLVLALGLSAVRHAAGAPAVAGLAAPVLVVATGVLVRHAVATRVAARLVQELADEAEDARRRATTDEPTGLANRVALAAHLDALGRDGRPFAFVVVDVVGFRTLNDNHGHEHGDALLRAVAGHLVAGVPGASLVARVGTDQFAVVVPLGGGVGGVGEVGEVGGVGGVAAGERAARDVTGALPATLPLGRVRWPLRVCVGVVLRGPGAAPSASAELLVEADLALRRAKHGEGEERGAAVHVLDGATRDRAREASALREALADPDLAEFDVHYQPVVDAVAGRVRSLEALLRWTSPVHGPVSPAVFVPLAREVRSLGVLTDHVLDRVARDLRRWHDEGAGAWTPVAVNLTAADVTDPALPCRLAAALDRHGVPAGLLHVELTEDGLLHDFGAARRTLAALQERGVRVAVDDFGTGWSSLRYLRRLQPDAVKLDREFVQAALHEPRTRVLVAAVADLAARLGLDCVAEGVETADELDLVTGVGIRLVQGYHFSRPVPAAAVPALVASLDAGGGVTTPAGAAPAAAGA</sequence>
<evidence type="ECO:0000313" key="4">
    <source>
        <dbReference type="EMBL" id="RJK97626.1"/>
    </source>
</evidence>
<dbReference type="AlphaFoldDB" id="A0A3A3Z978"/>
<dbReference type="PROSITE" id="PS50887">
    <property type="entry name" value="GGDEF"/>
    <property type="match status" value="1"/>
</dbReference>
<dbReference type="SMART" id="SM00267">
    <property type="entry name" value="GGDEF"/>
    <property type="match status" value="1"/>
</dbReference>
<protein>
    <submittedName>
        <fullName evidence="4">GGDEF domain-containing protein</fullName>
    </submittedName>
</protein>
<reference evidence="4 5" key="1">
    <citation type="submission" date="2018-09" db="EMBL/GenBank/DDBJ databases">
        <title>YIM 75000 draft genome.</title>
        <authorList>
            <person name="Tang S."/>
            <person name="Feng Y."/>
        </authorList>
    </citation>
    <scope>NUCLEOTIDE SEQUENCE [LARGE SCALE GENOMIC DNA]</scope>
    <source>
        <strain evidence="4 5">YIM 75000</strain>
    </source>
</reference>
<dbReference type="PANTHER" id="PTHR33121:SF79">
    <property type="entry name" value="CYCLIC DI-GMP PHOSPHODIESTERASE PDED-RELATED"/>
    <property type="match status" value="1"/>
</dbReference>
<dbReference type="NCBIfam" id="TIGR00254">
    <property type="entry name" value="GGDEF"/>
    <property type="match status" value="1"/>
</dbReference>
<name>A0A3A3Z978_9ACTN</name>
<evidence type="ECO:0000259" key="3">
    <source>
        <dbReference type="PROSITE" id="PS50887"/>
    </source>
</evidence>
<feature type="transmembrane region" description="Helical" evidence="1">
    <location>
        <begin position="170"/>
        <end position="193"/>
    </location>
</feature>
<dbReference type="Pfam" id="PF00990">
    <property type="entry name" value="GGDEF"/>
    <property type="match status" value="1"/>
</dbReference>
<dbReference type="Gene3D" id="3.20.20.450">
    <property type="entry name" value="EAL domain"/>
    <property type="match status" value="1"/>
</dbReference>
<dbReference type="Pfam" id="PF00563">
    <property type="entry name" value="EAL"/>
    <property type="match status" value="1"/>
</dbReference>
<feature type="transmembrane region" description="Helical" evidence="1">
    <location>
        <begin position="137"/>
        <end position="158"/>
    </location>
</feature>
<organism evidence="4 5">
    <name type="scientific">Vallicoccus soli</name>
    <dbReference type="NCBI Taxonomy" id="2339232"/>
    <lineage>
        <taxon>Bacteria</taxon>
        <taxon>Bacillati</taxon>
        <taxon>Actinomycetota</taxon>
        <taxon>Actinomycetes</taxon>
        <taxon>Motilibacterales</taxon>
        <taxon>Vallicoccaceae</taxon>
        <taxon>Vallicoccus</taxon>
    </lineage>
</organism>
<dbReference type="InterPro" id="IPR029787">
    <property type="entry name" value="Nucleotide_cyclase"/>
</dbReference>
<dbReference type="EMBL" id="QZEZ01000001">
    <property type="protein sequence ID" value="RJK97626.1"/>
    <property type="molecule type" value="Genomic_DNA"/>
</dbReference>
<evidence type="ECO:0000256" key="1">
    <source>
        <dbReference type="SAM" id="Phobius"/>
    </source>
</evidence>
<dbReference type="InterPro" id="IPR035919">
    <property type="entry name" value="EAL_sf"/>
</dbReference>
<dbReference type="PROSITE" id="PS50883">
    <property type="entry name" value="EAL"/>
    <property type="match status" value="1"/>
</dbReference>
<dbReference type="InterPro" id="IPR000160">
    <property type="entry name" value="GGDEF_dom"/>
</dbReference>
<comment type="caution">
    <text evidence="4">The sequence shown here is derived from an EMBL/GenBank/DDBJ whole genome shotgun (WGS) entry which is preliminary data.</text>
</comment>
<feature type="transmembrane region" description="Helical" evidence="1">
    <location>
        <begin position="46"/>
        <end position="62"/>
    </location>
</feature>
<feature type="transmembrane region" description="Helical" evidence="1">
    <location>
        <begin position="267"/>
        <end position="287"/>
    </location>
</feature>
<feature type="transmembrane region" description="Helical" evidence="1">
    <location>
        <begin position="226"/>
        <end position="247"/>
    </location>
</feature>
<feature type="transmembrane region" description="Helical" evidence="1">
    <location>
        <begin position="74"/>
        <end position="96"/>
    </location>
</feature>
<feature type="transmembrane region" description="Helical" evidence="1">
    <location>
        <begin position="200"/>
        <end position="220"/>
    </location>
</feature>
<evidence type="ECO:0000259" key="2">
    <source>
        <dbReference type="PROSITE" id="PS50883"/>
    </source>
</evidence>
<keyword evidence="1" id="KW-1133">Transmembrane helix</keyword>
<dbReference type="Gene3D" id="3.30.70.270">
    <property type="match status" value="1"/>
</dbReference>
<feature type="transmembrane region" description="Helical" evidence="1">
    <location>
        <begin position="102"/>
        <end position="125"/>
    </location>
</feature>
<keyword evidence="1" id="KW-0472">Membrane</keyword>
<feature type="domain" description="GGDEF" evidence="3">
    <location>
        <begin position="365"/>
        <end position="516"/>
    </location>
</feature>
<dbReference type="CDD" id="cd01949">
    <property type="entry name" value="GGDEF"/>
    <property type="match status" value="1"/>
</dbReference>
<evidence type="ECO:0000313" key="5">
    <source>
        <dbReference type="Proteomes" id="UP000265614"/>
    </source>
</evidence>
<dbReference type="GO" id="GO:0071111">
    <property type="term" value="F:cyclic-guanylate-specific phosphodiesterase activity"/>
    <property type="evidence" value="ECO:0007669"/>
    <property type="project" value="InterPro"/>
</dbReference>
<feature type="domain" description="EAL" evidence="2">
    <location>
        <begin position="524"/>
        <end position="782"/>
    </location>
</feature>
<feature type="transmembrane region" description="Helical" evidence="1">
    <location>
        <begin position="293"/>
        <end position="312"/>
    </location>
</feature>
<accession>A0A3A3Z978</accession>
<gene>
    <name evidence="4" type="ORF">D5H78_00955</name>
</gene>
<dbReference type="InterPro" id="IPR050706">
    <property type="entry name" value="Cyclic-di-GMP_PDE-like"/>
</dbReference>
<dbReference type="InterPro" id="IPR001633">
    <property type="entry name" value="EAL_dom"/>
</dbReference>
<dbReference type="PANTHER" id="PTHR33121">
    <property type="entry name" value="CYCLIC DI-GMP PHOSPHODIESTERASE PDEF"/>
    <property type="match status" value="1"/>
</dbReference>
<dbReference type="Proteomes" id="UP000265614">
    <property type="component" value="Unassembled WGS sequence"/>
</dbReference>
<dbReference type="SUPFAM" id="SSF141868">
    <property type="entry name" value="EAL domain-like"/>
    <property type="match status" value="1"/>
</dbReference>